<evidence type="ECO:0000313" key="1">
    <source>
        <dbReference type="EMBL" id="KAH8705625.1"/>
    </source>
</evidence>
<keyword evidence="2" id="KW-1185">Reference proteome</keyword>
<organism evidence="1 2">
    <name type="scientific">Talaromyces proteolyticus</name>
    <dbReference type="NCBI Taxonomy" id="1131652"/>
    <lineage>
        <taxon>Eukaryota</taxon>
        <taxon>Fungi</taxon>
        <taxon>Dikarya</taxon>
        <taxon>Ascomycota</taxon>
        <taxon>Pezizomycotina</taxon>
        <taxon>Eurotiomycetes</taxon>
        <taxon>Eurotiomycetidae</taxon>
        <taxon>Eurotiales</taxon>
        <taxon>Trichocomaceae</taxon>
        <taxon>Talaromyces</taxon>
        <taxon>Talaromyces sect. Bacilispori</taxon>
    </lineage>
</organism>
<name>A0AAD4Q1G5_9EURO</name>
<reference evidence="1" key="1">
    <citation type="submission" date="2021-12" db="EMBL/GenBank/DDBJ databases">
        <title>Convergent genome expansion in fungi linked to evolution of root-endophyte symbiosis.</title>
        <authorList>
            <consortium name="DOE Joint Genome Institute"/>
            <person name="Ke Y.-H."/>
            <person name="Bonito G."/>
            <person name="Liao H.-L."/>
            <person name="Looney B."/>
            <person name="Rojas-Flechas A."/>
            <person name="Nash J."/>
            <person name="Hameed K."/>
            <person name="Schadt C."/>
            <person name="Martin F."/>
            <person name="Crous P.W."/>
            <person name="Miettinen O."/>
            <person name="Magnuson J.K."/>
            <person name="Labbe J."/>
            <person name="Jacobson D."/>
            <person name="Doktycz M.J."/>
            <person name="Veneault-Fourrey C."/>
            <person name="Kuo A."/>
            <person name="Mondo S."/>
            <person name="Calhoun S."/>
            <person name="Riley R."/>
            <person name="Ohm R."/>
            <person name="LaButti K."/>
            <person name="Andreopoulos B."/>
            <person name="Pangilinan J."/>
            <person name="Nolan M."/>
            <person name="Tritt A."/>
            <person name="Clum A."/>
            <person name="Lipzen A."/>
            <person name="Daum C."/>
            <person name="Barry K."/>
            <person name="Grigoriev I.V."/>
            <person name="Vilgalys R."/>
        </authorList>
    </citation>
    <scope>NUCLEOTIDE SEQUENCE</scope>
    <source>
        <strain evidence="1">PMI_201</strain>
    </source>
</reference>
<evidence type="ECO:0000313" key="2">
    <source>
        <dbReference type="Proteomes" id="UP001201262"/>
    </source>
</evidence>
<dbReference type="Proteomes" id="UP001201262">
    <property type="component" value="Unassembled WGS sequence"/>
</dbReference>
<dbReference type="RefSeq" id="XP_046078246.1">
    <property type="nucleotide sequence ID" value="XM_046214926.1"/>
</dbReference>
<dbReference type="AlphaFoldDB" id="A0AAD4Q1G5"/>
<dbReference type="EMBL" id="JAJTJA010000001">
    <property type="protein sequence ID" value="KAH8705625.1"/>
    <property type="molecule type" value="Genomic_DNA"/>
</dbReference>
<comment type="caution">
    <text evidence="1">The sequence shown here is derived from an EMBL/GenBank/DDBJ whole genome shotgun (WGS) entry which is preliminary data.</text>
</comment>
<gene>
    <name evidence="1" type="ORF">BGW36DRAFT_367909</name>
</gene>
<sequence length="66" mass="7535">MLELSDKEHRTWWGVCSAISVLRKLNARDSQCRARNVVEVYSAVSVLRKLMVELFDAEARNVVGDL</sequence>
<accession>A0AAD4Q1G5</accession>
<protein>
    <submittedName>
        <fullName evidence="1">Uncharacterized protein</fullName>
    </submittedName>
</protein>
<dbReference type="GeneID" id="70245213"/>
<proteinExistence type="predicted"/>